<reference evidence="2" key="3">
    <citation type="submission" date="2018-08" db="EMBL/GenBank/DDBJ databases">
        <title>Leveraging single-cell genomics to expand the Fungal Tree of Life.</title>
        <authorList>
            <consortium name="DOE Joint Genome Institute"/>
            <person name="Ahrendt S.R."/>
            <person name="Quandt C.A."/>
            <person name="Ciobanu D."/>
            <person name="Clum A."/>
            <person name="Salamov A."/>
            <person name="Andreopoulos B."/>
            <person name="Cheng J.-F."/>
            <person name="Woyke T."/>
            <person name="Pelin A."/>
            <person name="Henrissat B."/>
            <person name="Reynolds N."/>
            <person name="Benny G.L."/>
            <person name="Smith M.E."/>
            <person name="James T.Y."/>
            <person name="Grigoriev I.V."/>
        </authorList>
    </citation>
    <scope>NUCLEOTIDE SEQUENCE</scope>
    <source>
        <strain evidence="2">CSF55</strain>
    </source>
</reference>
<evidence type="ECO:0000313" key="3">
    <source>
        <dbReference type="Proteomes" id="UP000030755"/>
    </source>
</evidence>
<dbReference type="EMBL" id="KE560973">
    <property type="protein sequence ID" value="EPZ34198.1"/>
    <property type="molecule type" value="Genomic_DNA"/>
</dbReference>
<evidence type="ECO:0000313" key="1">
    <source>
        <dbReference type="EMBL" id="EPZ34198.1"/>
    </source>
</evidence>
<proteinExistence type="predicted"/>
<reference evidence="1 3" key="1">
    <citation type="journal article" date="2013" name="Curr. Biol.">
        <title>Shared signatures of parasitism and phylogenomics unite Cryptomycota and microsporidia.</title>
        <authorList>
            <person name="James T.Y."/>
            <person name="Pelin A."/>
            <person name="Bonen L."/>
            <person name="Ahrendt S."/>
            <person name="Sain D."/>
            <person name="Corradi N."/>
            <person name="Stajich J.E."/>
        </authorList>
    </citation>
    <scope>NUCLEOTIDE SEQUENCE [LARGE SCALE GENOMIC DNA]</scope>
    <source>
        <strain evidence="1 3">CSF55</strain>
        <strain evidence="1 3">CSF55</strain>
    </source>
</reference>
<name>A0A075AVB5_ROZAC</name>
<reference evidence="4" key="2">
    <citation type="journal article" date="2018" name="Nat. Microbiol.">
        <title>Leveraging single-cell genomics to expand the fungal tree of life.</title>
        <authorList>
            <person name="Ahrendt S.R."/>
            <person name="Quandt C.A."/>
            <person name="Ciobanu D."/>
            <person name="Clum A."/>
            <person name="Salamov A."/>
            <person name="Andreopoulos B."/>
            <person name="Cheng J.F."/>
            <person name="Woyke T."/>
            <person name="Pelin A."/>
            <person name="Henrissat B."/>
            <person name="Reynolds N.K."/>
            <person name="Benny G.L."/>
            <person name="Smith M.E."/>
            <person name="James T.Y."/>
            <person name="Grigoriev I.V."/>
        </authorList>
    </citation>
    <scope>NUCLEOTIDE SEQUENCE [LARGE SCALE GENOMIC DNA]</scope>
    <source>
        <strain evidence="4">CSF55</strain>
    </source>
</reference>
<protein>
    <submittedName>
        <fullName evidence="1">Uncharacterized protein</fullName>
    </submittedName>
</protein>
<accession>A0A075AVB5</accession>
<dbReference type="HOGENOM" id="CLU_1147741_0_0_1"/>
<evidence type="ECO:0000313" key="4">
    <source>
        <dbReference type="Proteomes" id="UP000281549"/>
    </source>
</evidence>
<organism evidence="1 3">
    <name type="scientific">Rozella allomycis (strain CSF55)</name>
    <dbReference type="NCBI Taxonomy" id="988480"/>
    <lineage>
        <taxon>Eukaryota</taxon>
        <taxon>Fungi</taxon>
        <taxon>Fungi incertae sedis</taxon>
        <taxon>Cryptomycota</taxon>
        <taxon>Cryptomycota incertae sedis</taxon>
        <taxon>Rozella</taxon>
    </lineage>
</organism>
<gene>
    <name evidence="1" type="ORF">O9G_004314</name>
    <name evidence="2" type="ORF">ROZALSC1DRAFT_27775</name>
</gene>
<dbReference type="Proteomes" id="UP000281549">
    <property type="component" value="Unassembled WGS sequence"/>
</dbReference>
<dbReference type="Proteomes" id="UP000030755">
    <property type="component" value="Unassembled WGS sequence"/>
</dbReference>
<dbReference type="EMBL" id="ML005024">
    <property type="protein sequence ID" value="RKP20765.1"/>
    <property type="molecule type" value="Genomic_DNA"/>
</dbReference>
<sequence length="242" mass="28997">MNLGDHVRYLENEVEQLKVEIAHREKRFLRKQQSAKELLNSGMELPEKYQLLKKKYLENDVPFVLDDCTFLNLDNLIKYLQNYQNILLAKQQYEQCKFLATLLEIPFNERLSFDDETDFDKIHSIYSNLFKDFQHQASEIKSLCNSISLMWDTLDIEEAQREPLPIIEADFSKSRLKQLQTTFQDLKEKERAKFEEILHCKVAEFFDLLKYGIEEKERFFCSIEKEEFELVKRKAKFAAERI</sequence>
<dbReference type="AlphaFoldDB" id="A0A075AVB5"/>
<keyword evidence="3" id="KW-1185">Reference proteome</keyword>
<evidence type="ECO:0000313" key="2">
    <source>
        <dbReference type="EMBL" id="RKP20765.1"/>
    </source>
</evidence>